<accession>A0ABU9V8B2</accession>
<protein>
    <recommendedName>
        <fullName evidence="4">Helix-turn-helix domain-containing protein</fullName>
    </recommendedName>
</protein>
<feature type="region of interest" description="Disordered" evidence="1">
    <location>
        <begin position="36"/>
        <end position="55"/>
    </location>
</feature>
<name>A0ABU9V8B2_9ENTR</name>
<reference evidence="2 3" key="1">
    <citation type="submission" date="2024-02" db="EMBL/GenBank/DDBJ databases">
        <title>Whole genome of MDR Enterobacteriaceae from southern Thailand.</title>
        <authorList>
            <person name="Surachat K."/>
        </authorList>
    </citation>
    <scope>NUCLEOTIDE SEQUENCE [LARGE SCALE GENOMIC DNA]</scope>
    <source>
        <strain evidence="2 3">PSU_29</strain>
    </source>
</reference>
<proteinExistence type="predicted"/>
<dbReference type="EMBL" id="JBCIVJ010000015">
    <property type="protein sequence ID" value="MEN0580853.1"/>
    <property type="molecule type" value="Genomic_DNA"/>
</dbReference>
<evidence type="ECO:0008006" key="4">
    <source>
        <dbReference type="Google" id="ProtNLM"/>
    </source>
</evidence>
<comment type="caution">
    <text evidence="2">The sequence shown here is derived from an EMBL/GenBank/DDBJ whole genome shotgun (WGS) entry which is preliminary data.</text>
</comment>
<evidence type="ECO:0000313" key="2">
    <source>
        <dbReference type="EMBL" id="MEN0580853.1"/>
    </source>
</evidence>
<dbReference type="Proteomes" id="UP001411173">
    <property type="component" value="Unassembled WGS sequence"/>
</dbReference>
<dbReference type="RefSeq" id="WP_079496497.1">
    <property type="nucleotide sequence ID" value="NZ_JBCIVJ010000015.1"/>
</dbReference>
<gene>
    <name evidence="2" type="ORF">AAIG39_17830</name>
</gene>
<sequence>MHKVTIPPVLVNRENVQAMLGGISRTTFWRKRQAWQKNGTPFPSPAPGTNPGRGGEQYRYCDVMSFFESQGLVEPTQE</sequence>
<keyword evidence="3" id="KW-1185">Reference proteome</keyword>
<evidence type="ECO:0000313" key="3">
    <source>
        <dbReference type="Proteomes" id="UP001411173"/>
    </source>
</evidence>
<evidence type="ECO:0000256" key="1">
    <source>
        <dbReference type="SAM" id="MobiDB-lite"/>
    </source>
</evidence>
<organism evidence="2 3">
    <name type="scientific">Phytobacter palmae</name>
    <dbReference type="NCBI Taxonomy" id="1855371"/>
    <lineage>
        <taxon>Bacteria</taxon>
        <taxon>Pseudomonadati</taxon>
        <taxon>Pseudomonadota</taxon>
        <taxon>Gammaproteobacteria</taxon>
        <taxon>Enterobacterales</taxon>
        <taxon>Enterobacteriaceae</taxon>
        <taxon>Phytobacter</taxon>
    </lineage>
</organism>